<organism evidence="2 3">
    <name type="scientific">Saccharibacillus kuerlensis</name>
    <dbReference type="NCBI Taxonomy" id="459527"/>
    <lineage>
        <taxon>Bacteria</taxon>
        <taxon>Bacillati</taxon>
        <taxon>Bacillota</taxon>
        <taxon>Bacilli</taxon>
        <taxon>Bacillales</taxon>
        <taxon>Paenibacillaceae</taxon>
        <taxon>Saccharibacillus</taxon>
    </lineage>
</organism>
<dbReference type="EMBL" id="BMLN01000002">
    <property type="protein sequence ID" value="GGN94598.1"/>
    <property type="molecule type" value="Genomic_DNA"/>
</dbReference>
<dbReference type="InterPro" id="IPR013901">
    <property type="entry name" value="Anthrone_oxy"/>
</dbReference>
<dbReference type="Pfam" id="PF08592">
    <property type="entry name" value="Anthrone_oxy"/>
    <property type="match status" value="1"/>
</dbReference>
<comment type="caution">
    <text evidence="2">The sequence shown here is derived from an EMBL/GenBank/DDBJ whole genome shotgun (WGS) entry which is preliminary data.</text>
</comment>
<name>A0ABQ2KYL6_9BACL</name>
<keyword evidence="1" id="KW-1133">Transmembrane helix</keyword>
<keyword evidence="1" id="KW-0812">Transmembrane</keyword>
<feature type="transmembrane region" description="Helical" evidence="1">
    <location>
        <begin position="69"/>
        <end position="91"/>
    </location>
</feature>
<accession>A0ABQ2KYL6</accession>
<reference evidence="3" key="1">
    <citation type="journal article" date="2019" name="Int. J. Syst. Evol. Microbiol.">
        <title>The Global Catalogue of Microorganisms (GCM) 10K type strain sequencing project: providing services to taxonomists for standard genome sequencing and annotation.</title>
        <authorList>
            <consortium name="The Broad Institute Genomics Platform"/>
            <consortium name="The Broad Institute Genome Sequencing Center for Infectious Disease"/>
            <person name="Wu L."/>
            <person name="Ma J."/>
        </authorList>
    </citation>
    <scope>NUCLEOTIDE SEQUENCE [LARGE SCALE GENOMIC DNA]</scope>
    <source>
        <strain evidence="3">CGMCC 1.6964</strain>
    </source>
</reference>
<evidence type="ECO:0000313" key="2">
    <source>
        <dbReference type="EMBL" id="GGN94598.1"/>
    </source>
</evidence>
<feature type="transmembrane region" description="Helical" evidence="1">
    <location>
        <begin position="97"/>
        <end position="119"/>
    </location>
</feature>
<protein>
    <submittedName>
        <fullName evidence="2">Membrane protein</fullName>
    </submittedName>
</protein>
<evidence type="ECO:0000256" key="1">
    <source>
        <dbReference type="SAM" id="Phobius"/>
    </source>
</evidence>
<sequence length="170" mass="17752">MGSLIMADGASAAGWVDALIFLNALGCGLMAGLFFVFSNSAMTALSRLEDGSGMNAMQAINAAIVNPTFLLLFFGTACLSAVSAAAALLHWQQPGSVWMLAGGLLYLAGGFGVTVICNVPLNNKLAAHRPDTAEGLDFWNQYSLVWTRWNHVRTFCSAAALGCFVLAAAG</sequence>
<keyword evidence="3" id="KW-1185">Reference proteome</keyword>
<dbReference type="Proteomes" id="UP000606653">
    <property type="component" value="Unassembled WGS sequence"/>
</dbReference>
<gene>
    <name evidence="2" type="ORF">GCM10010969_09460</name>
</gene>
<feature type="transmembrane region" description="Helical" evidence="1">
    <location>
        <begin position="12"/>
        <end position="37"/>
    </location>
</feature>
<evidence type="ECO:0000313" key="3">
    <source>
        <dbReference type="Proteomes" id="UP000606653"/>
    </source>
</evidence>
<keyword evidence="1" id="KW-0472">Membrane</keyword>
<proteinExistence type="predicted"/>